<reference evidence="2" key="1">
    <citation type="submission" date="2022-02" db="EMBL/GenBank/DDBJ databases">
        <title>Vibrio sp. nov, a new bacterium isolated from seawater.</title>
        <authorList>
            <person name="Yuan Y."/>
        </authorList>
    </citation>
    <scope>NUCLEOTIDE SEQUENCE</scope>
    <source>
        <strain evidence="2">ZSDZ65</strain>
    </source>
</reference>
<proteinExistence type="predicted"/>
<organism evidence="2 3">
    <name type="scientific">Vibrio qingdaonensis</name>
    <dbReference type="NCBI Taxonomy" id="2829491"/>
    <lineage>
        <taxon>Bacteria</taxon>
        <taxon>Pseudomonadati</taxon>
        <taxon>Pseudomonadota</taxon>
        <taxon>Gammaproteobacteria</taxon>
        <taxon>Vibrionales</taxon>
        <taxon>Vibrionaceae</taxon>
        <taxon>Vibrio</taxon>
    </lineage>
</organism>
<sequence length="275" mass="30483">MRSRIVLLIAFVALIVGVVGLVDLMKKAPEQVETSEPVIEVVEERHVTVWKAVEPILKGSPISTDLVRKTQLPLSDALKFGIKNDTKVDFDPSTLTNTDIHQGAIVMAEYQTNRSQPGYIDLLITDGMTLYPLQVSDKNLINDYIRPGAYIDVLTVSSPNVNLAANADKPKHFKGVKASMFLKHVKVLNVGDDSGDSDVVSARAPVKEKGLTTIVIEVHPDDLARLALAQRTMHIEIYRSQTYQKPTYAEVRTIMDNYVGVEEFRGNVSNPREAM</sequence>
<keyword evidence="3" id="KW-1185">Reference proteome</keyword>
<dbReference type="Pfam" id="PF16976">
    <property type="entry name" value="RcpC"/>
    <property type="match status" value="1"/>
</dbReference>
<feature type="domain" description="Flp pilus assembly protein RcpC/CpaB" evidence="1">
    <location>
        <begin position="123"/>
        <end position="235"/>
    </location>
</feature>
<dbReference type="RefSeq" id="WP_265673131.1">
    <property type="nucleotide sequence ID" value="NZ_JAKRRY010000001.1"/>
</dbReference>
<comment type="caution">
    <text evidence="2">The sequence shown here is derived from an EMBL/GenBank/DDBJ whole genome shotgun (WGS) entry which is preliminary data.</text>
</comment>
<dbReference type="EMBL" id="JAKRRY010000001">
    <property type="protein sequence ID" value="MCW8344692.1"/>
    <property type="molecule type" value="Genomic_DNA"/>
</dbReference>
<dbReference type="Proteomes" id="UP001155587">
    <property type="component" value="Unassembled WGS sequence"/>
</dbReference>
<evidence type="ECO:0000313" key="3">
    <source>
        <dbReference type="Proteomes" id="UP001155587"/>
    </source>
</evidence>
<name>A0A9X3HVF8_9VIBR</name>
<evidence type="ECO:0000313" key="2">
    <source>
        <dbReference type="EMBL" id="MCW8344692.1"/>
    </source>
</evidence>
<protein>
    <submittedName>
        <fullName evidence="2">RcpC/CpaB family pilus assembly protein</fullName>
    </submittedName>
</protein>
<accession>A0A9X3HVF8</accession>
<dbReference type="AlphaFoldDB" id="A0A9X3HVF8"/>
<gene>
    <name evidence="2" type="ORF">MD535_01455</name>
</gene>
<evidence type="ECO:0000259" key="1">
    <source>
        <dbReference type="Pfam" id="PF16976"/>
    </source>
</evidence>
<dbReference type="InterPro" id="IPR031571">
    <property type="entry name" value="RcpC_dom"/>
</dbReference>